<dbReference type="eggNOG" id="COG0758">
    <property type="taxonomic scope" value="Bacteria"/>
</dbReference>
<dbReference type="PANTHER" id="PTHR43022">
    <property type="entry name" value="PROTEIN SMF"/>
    <property type="match status" value="1"/>
</dbReference>
<dbReference type="Proteomes" id="UP000017862">
    <property type="component" value="Chromosome"/>
</dbReference>
<comment type="similarity">
    <text evidence="1">Belongs to the DprA/Smf family.</text>
</comment>
<protein>
    <submittedName>
        <fullName evidence="4">Rossmann fold nucleotide-binding protein Smf</fullName>
    </submittedName>
</protein>
<dbReference type="Pfam" id="PF21102">
    <property type="entry name" value="DprA_N"/>
    <property type="match status" value="1"/>
</dbReference>
<dbReference type="Gene3D" id="3.40.50.450">
    <property type="match status" value="1"/>
</dbReference>
<dbReference type="NCBIfam" id="TIGR00732">
    <property type="entry name" value="dprA"/>
    <property type="match status" value="1"/>
</dbReference>
<feature type="domain" description="DprA winged helix" evidence="3">
    <location>
        <begin position="321"/>
        <end position="375"/>
    </location>
</feature>
<dbReference type="Pfam" id="PF17782">
    <property type="entry name" value="WHD_DprA"/>
    <property type="match status" value="1"/>
</dbReference>
<feature type="domain" description="Smf/DprA SLOG" evidence="2">
    <location>
        <begin position="86"/>
        <end position="293"/>
    </location>
</feature>
<evidence type="ECO:0000313" key="5">
    <source>
        <dbReference type="Proteomes" id="UP000017862"/>
    </source>
</evidence>
<dbReference type="InterPro" id="IPR057666">
    <property type="entry name" value="DrpA_SLOG"/>
</dbReference>
<dbReference type="KEGG" id="lar:lam_379"/>
<dbReference type="STRING" id="1261131.lam_379"/>
<dbReference type="Pfam" id="PF02481">
    <property type="entry name" value="DNA_processg_A"/>
    <property type="match status" value="1"/>
</dbReference>
<dbReference type="SUPFAM" id="SSF102405">
    <property type="entry name" value="MCP/YpsA-like"/>
    <property type="match status" value="1"/>
</dbReference>
<dbReference type="PANTHER" id="PTHR43022:SF1">
    <property type="entry name" value="PROTEIN SMF"/>
    <property type="match status" value="1"/>
</dbReference>
<evidence type="ECO:0000256" key="1">
    <source>
        <dbReference type="ARBA" id="ARBA00006525"/>
    </source>
</evidence>
<dbReference type="HOGENOM" id="CLU_029601_1_1_5"/>
<keyword evidence="5" id="KW-1185">Reference proteome</keyword>
<dbReference type="GO" id="GO:0009294">
    <property type="term" value="P:DNA-mediated transformation"/>
    <property type="evidence" value="ECO:0007669"/>
    <property type="project" value="InterPro"/>
</dbReference>
<evidence type="ECO:0000313" key="4">
    <source>
        <dbReference type="EMBL" id="AHA27746.1"/>
    </source>
</evidence>
<dbReference type="InterPro" id="IPR003488">
    <property type="entry name" value="DprA"/>
</dbReference>
<sequence length="382" mass="41673">MKSNHKKRGVLLTYEQKISWLRLIRSDNVGPATFRDMINYFGSAEQAIEMLPELSRRGGKSKKTHIYSREEAEKELQTAESFGASFVFISEPSYPPALRYIDNPPPILAVKGNTQITSEKPSIGIVGARYASISGIKFTEKIAHEIGIEGYTIISGLALGIDTAAHRATIKTGTIAAMAGGLDCIYPPENLSLLEEICDNEGVAISEMPFGLEPRSHNFPRRNRLIAGIGLGLIVVEAAKKSGSLITARLAGEYGRLVFAVPGSPLDPRCEGTNQLIKEGATLITSSSDVIQILSPQIEKNFFSSPRYSNQMEGINITNNPEGDQNDRIRISQSLNSVPIYINDIIQHTGIEAPIVYLAILELDLAGRICHHPGGMVSLKEE</sequence>
<evidence type="ECO:0000259" key="3">
    <source>
        <dbReference type="Pfam" id="PF17782"/>
    </source>
</evidence>
<name>U6B7C0_9HYPH</name>
<dbReference type="AlphaFoldDB" id="U6B7C0"/>
<dbReference type="EMBL" id="CP006604">
    <property type="protein sequence ID" value="AHA27746.1"/>
    <property type="molecule type" value="Genomic_DNA"/>
</dbReference>
<proteinExistence type="inferred from homology"/>
<dbReference type="RefSeq" id="WP_007557137.1">
    <property type="nucleotide sequence ID" value="NC_022793.1"/>
</dbReference>
<accession>U6B7C0</accession>
<gene>
    <name evidence="4" type="primary">smf</name>
    <name evidence="4" type="ORF">lam_379</name>
</gene>
<evidence type="ECO:0000259" key="2">
    <source>
        <dbReference type="Pfam" id="PF02481"/>
    </source>
</evidence>
<reference evidence="4 5" key="1">
    <citation type="journal article" date="2014" name="Mol. Plant Microbe Interact.">
        <title>The complete genome sequence of Candidatus Liberibacter americanus, associated with citrus Huanglongbing.</title>
        <authorList>
            <person name="Wulff N.A."/>
            <person name="Zhang S."/>
            <person name="Setubal J.C."/>
            <person name="Almeida N.F."/>
            <person name="Martins E.C."/>
            <person name="Harakava R."/>
            <person name="Kumar D."/>
            <person name="Rangel L.T."/>
            <person name="Foissac X."/>
            <person name="Bove J."/>
            <person name="Gabriel D.W."/>
        </authorList>
    </citation>
    <scope>NUCLEOTIDE SEQUENCE [LARGE SCALE GENOMIC DNA]</scope>
    <source>
        <strain evidence="4 5">Sao Paulo</strain>
    </source>
</reference>
<dbReference type="InterPro" id="IPR041614">
    <property type="entry name" value="DprA_WH"/>
</dbReference>
<organism evidence="4 5">
    <name type="scientific">Candidatus Liberibacter americanus str. Sao Paulo</name>
    <dbReference type="NCBI Taxonomy" id="1261131"/>
    <lineage>
        <taxon>Bacteria</taxon>
        <taxon>Pseudomonadati</taxon>
        <taxon>Pseudomonadota</taxon>
        <taxon>Alphaproteobacteria</taxon>
        <taxon>Hyphomicrobiales</taxon>
        <taxon>Rhizobiaceae</taxon>
        <taxon>Liberibacter</taxon>
    </lineage>
</organism>
<dbReference type="Gene3D" id="1.10.10.10">
    <property type="entry name" value="Winged helix-like DNA-binding domain superfamily/Winged helix DNA-binding domain"/>
    <property type="match status" value="1"/>
</dbReference>
<dbReference type="PATRIC" id="fig|1261131.3.peg.364"/>
<dbReference type="InterPro" id="IPR036388">
    <property type="entry name" value="WH-like_DNA-bd_sf"/>
</dbReference>